<dbReference type="Proteomes" id="UP001221217">
    <property type="component" value="Unassembled WGS sequence"/>
</dbReference>
<proteinExistence type="predicted"/>
<protein>
    <submittedName>
        <fullName evidence="2">ABC transporter permease subunit</fullName>
    </submittedName>
</protein>
<keyword evidence="1" id="KW-0472">Membrane</keyword>
<feature type="transmembrane region" description="Helical" evidence="1">
    <location>
        <begin position="238"/>
        <end position="257"/>
    </location>
</feature>
<dbReference type="PANTHER" id="PTHR37305:SF2">
    <property type="entry name" value="BACITRACIN TRANSPORT PERMEASE PROTEIN BCRB"/>
    <property type="match status" value="1"/>
</dbReference>
<dbReference type="GO" id="GO:0005886">
    <property type="term" value="C:plasma membrane"/>
    <property type="evidence" value="ECO:0007669"/>
    <property type="project" value="UniProtKB-SubCell"/>
</dbReference>
<reference evidence="2 3" key="1">
    <citation type="submission" date="2022-12" db="EMBL/GenBank/DDBJ databases">
        <title>Metagenome assembled genome from gulf of manar.</title>
        <authorList>
            <person name="Kohli P."/>
            <person name="Pk S."/>
            <person name="Venkata Ramana C."/>
            <person name="Sasikala C."/>
        </authorList>
    </citation>
    <scope>NUCLEOTIDE SEQUENCE [LARGE SCALE GENOMIC DNA]</scope>
    <source>
        <strain evidence="2">JB008</strain>
    </source>
</reference>
<organism evidence="2 3">
    <name type="scientific">Candidatus Thalassospirochaeta sargassi</name>
    <dbReference type="NCBI Taxonomy" id="3119039"/>
    <lineage>
        <taxon>Bacteria</taxon>
        <taxon>Pseudomonadati</taxon>
        <taxon>Spirochaetota</taxon>
        <taxon>Spirochaetia</taxon>
        <taxon>Spirochaetales</taxon>
        <taxon>Spirochaetaceae</taxon>
        <taxon>Candidatus Thalassospirochaeta</taxon>
    </lineage>
</organism>
<accession>A0AAJ1MJQ8</accession>
<evidence type="ECO:0000256" key="1">
    <source>
        <dbReference type="SAM" id="Phobius"/>
    </source>
</evidence>
<name>A0AAJ1MJQ8_9SPIO</name>
<comment type="caution">
    <text evidence="2">The sequence shown here is derived from an EMBL/GenBank/DDBJ whole genome shotgun (WGS) entry which is preliminary data.</text>
</comment>
<feature type="transmembrane region" description="Helical" evidence="1">
    <location>
        <begin position="12"/>
        <end position="31"/>
    </location>
</feature>
<feature type="transmembrane region" description="Helical" evidence="1">
    <location>
        <begin position="190"/>
        <end position="207"/>
    </location>
</feature>
<dbReference type="Pfam" id="PF12679">
    <property type="entry name" value="ABC2_membrane_2"/>
    <property type="match status" value="1"/>
</dbReference>
<feature type="transmembrane region" description="Helical" evidence="1">
    <location>
        <begin position="155"/>
        <end position="181"/>
    </location>
</feature>
<evidence type="ECO:0000313" key="2">
    <source>
        <dbReference type="EMBL" id="MDC7226817.1"/>
    </source>
</evidence>
<dbReference type="PANTHER" id="PTHR37305">
    <property type="entry name" value="INTEGRAL MEMBRANE PROTEIN-RELATED"/>
    <property type="match status" value="1"/>
</dbReference>
<gene>
    <name evidence="2" type="ORF">PQJ61_08625</name>
</gene>
<keyword evidence="1" id="KW-1133">Transmembrane helix</keyword>
<keyword evidence="1" id="KW-0812">Transmembrane</keyword>
<feature type="transmembrane region" description="Helical" evidence="1">
    <location>
        <begin position="121"/>
        <end position="143"/>
    </location>
</feature>
<dbReference type="AlphaFoldDB" id="A0AAJ1MJQ8"/>
<dbReference type="EMBL" id="JAQQAL010000017">
    <property type="protein sequence ID" value="MDC7226817.1"/>
    <property type="molecule type" value="Genomic_DNA"/>
</dbReference>
<dbReference type="GO" id="GO:0140359">
    <property type="term" value="F:ABC-type transporter activity"/>
    <property type="evidence" value="ECO:0007669"/>
    <property type="project" value="InterPro"/>
</dbReference>
<sequence>MNIVLRELRSNLKSLIIWSGCMATLILIMMMEFEAYYDNPEMAGLLDAMPQALMKAFSIAGPNLTTLIGFVSIASVYFYIMLGIFAVLLGSSIISKEERDKTAEFFLTLPISRTRAISAKLIAAVINCLLLTGVTAAALYSSAAPYNPDQEFLRFFRLLMSALFIIQMIFLSTGMCTAAVIKHYKKSGNYSVYTLLTAYIISVVISMDNKIDFLKYFTPFKYFEAQYIAASGELELKYLIISAVIIIAGFTGTYLIYPKRDLYI</sequence>
<evidence type="ECO:0000313" key="3">
    <source>
        <dbReference type="Proteomes" id="UP001221217"/>
    </source>
</evidence>
<feature type="transmembrane region" description="Helical" evidence="1">
    <location>
        <begin position="67"/>
        <end position="89"/>
    </location>
</feature>